<dbReference type="PANTHER" id="PTHR43706:SF13">
    <property type="entry name" value="NADH DEHYDROGENASE-RELATED"/>
    <property type="match status" value="1"/>
</dbReference>
<evidence type="ECO:0000256" key="4">
    <source>
        <dbReference type="ARBA" id="ARBA00023002"/>
    </source>
</evidence>
<gene>
    <name evidence="9 10" type="primary">LOC106807192</name>
</gene>
<dbReference type="InterPro" id="IPR023753">
    <property type="entry name" value="FAD/NAD-binding_dom"/>
</dbReference>
<dbReference type="Proteomes" id="UP000695022">
    <property type="component" value="Unplaced"/>
</dbReference>
<evidence type="ECO:0000259" key="7">
    <source>
        <dbReference type="Pfam" id="PF22366"/>
    </source>
</evidence>
<sequence>MMRKQGLSTLAIRMSGSMSGSYAEATTQRPQLVILGTGWGSYSVLRHIDKSMYDVVVVSPRNHFLFTPLLASTTVGTLEFRSVIEPVRDTIFRNAHHFHLAKAVSLDMANKIVKCQSTLSDNAYDISYDKLVIGVGAVANTFNIPGVEEHAIFLKEISDARKIRNRILANFEMALEPGIRTAEQKRLLSTVIVGGGPTGVEFGAELYDFVRQDVSRLYGEQAKQVNVTLIEASQILSMFDARLRKYAEKKIRERDRFNLLQAVVAEVRKDGVILKDGSEIPCGLVVWSTGIAQRKFTKALSVPKNKQEQILVDNYLRLTGDSTGDVYAIGDCSDIEGLHLPCTAQVAERQGRYLAGSLCKTPEKVSPFKFKNMGMLTYIGGYRALTDTPEAKLKGVMSWVLWRSAYLTRLGSWKLRLQVPMDWIKALFYGRDTSRFE</sequence>
<dbReference type="Pfam" id="PF22366">
    <property type="entry name" value="NDH2_C"/>
    <property type="match status" value="1"/>
</dbReference>
<evidence type="ECO:0000313" key="9">
    <source>
        <dbReference type="RefSeq" id="XP_014664951.1"/>
    </source>
</evidence>
<dbReference type="InterPro" id="IPR036188">
    <property type="entry name" value="FAD/NAD-bd_sf"/>
</dbReference>
<keyword evidence="2" id="KW-0285">Flavoprotein</keyword>
<dbReference type="SUPFAM" id="SSF51905">
    <property type="entry name" value="FAD/NAD(P)-binding domain"/>
    <property type="match status" value="2"/>
</dbReference>
<evidence type="ECO:0000256" key="1">
    <source>
        <dbReference type="ARBA" id="ARBA00005272"/>
    </source>
</evidence>
<dbReference type="Pfam" id="PF07992">
    <property type="entry name" value="Pyr_redox_2"/>
    <property type="match status" value="1"/>
</dbReference>
<reference evidence="9 10" key="1">
    <citation type="submission" date="2025-05" db="UniProtKB">
        <authorList>
            <consortium name="RefSeq"/>
        </authorList>
    </citation>
    <scope>IDENTIFICATION</scope>
</reference>
<keyword evidence="5" id="KW-0520">NAD</keyword>
<dbReference type="GeneID" id="106807192"/>
<keyword evidence="3" id="KW-0274">FAD</keyword>
<keyword evidence="4" id="KW-0560">Oxidoreductase</keyword>
<accession>A0ABM1DYD0</accession>
<dbReference type="PRINTS" id="PR00368">
    <property type="entry name" value="FADPNR"/>
</dbReference>
<dbReference type="PANTHER" id="PTHR43706">
    <property type="entry name" value="NADH DEHYDROGENASE"/>
    <property type="match status" value="1"/>
</dbReference>
<dbReference type="InterPro" id="IPR045024">
    <property type="entry name" value="NDH-2"/>
</dbReference>
<name>A0ABM1DYD0_PRICU</name>
<feature type="domain" description="FAD/NAD(P)-binding" evidence="6">
    <location>
        <begin position="31"/>
        <end position="351"/>
    </location>
</feature>
<keyword evidence="8" id="KW-1185">Reference proteome</keyword>
<evidence type="ECO:0000256" key="5">
    <source>
        <dbReference type="ARBA" id="ARBA00023027"/>
    </source>
</evidence>
<evidence type="ECO:0000259" key="6">
    <source>
        <dbReference type="Pfam" id="PF07992"/>
    </source>
</evidence>
<dbReference type="RefSeq" id="XP_014664951.1">
    <property type="nucleotide sequence ID" value="XM_014809465.1"/>
</dbReference>
<dbReference type="RefSeq" id="XP_014664952.1">
    <property type="nucleotide sequence ID" value="XM_014809466.1"/>
</dbReference>
<dbReference type="Gene3D" id="3.50.50.100">
    <property type="match status" value="1"/>
</dbReference>
<dbReference type="InterPro" id="IPR054585">
    <property type="entry name" value="NDH2-like_C"/>
</dbReference>
<feature type="domain" description="External alternative NADH-ubiquinone oxidoreductase-like C-terminal" evidence="7">
    <location>
        <begin position="374"/>
        <end position="432"/>
    </location>
</feature>
<evidence type="ECO:0000313" key="10">
    <source>
        <dbReference type="RefSeq" id="XP_014664952.1"/>
    </source>
</evidence>
<organism evidence="8 9">
    <name type="scientific">Priapulus caudatus</name>
    <name type="common">Priapulid worm</name>
    <dbReference type="NCBI Taxonomy" id="37621"/>
    <lineage>
        <taxon>Eukaryota</taxon>
        <taxon>Metazoa</taxon>
        <taxon>Ecdysozoa</taxon>
        <taxon>Scalidophora</taxon>
        <taxon>Priapulida</taxon>
        <taxon>Priapulimorpha</taxon>
        <taxon>Priapulimorphida</taxon>
        <taxon>Priapulidae</taxon>
        <taxon>Priapulus</taxon>
    </lineage>
</organism>
<proteinExistence type="inferred from homology"/>
<evidence type="ECO:0000256" key="3">
    <source>
        <dbReference type="ARBA" id="ARBA00022827"/>
    </source>
</evidence>
<comment type="similarity">
    <text evidence="1">Belongs to the NADH dehydrogenase family.</text>
</comment>
<evidence type="ECO:0000256" key="2">
    <source>
        <dbReference type="ARBA" id="ARBA00022630"/>
    </source>
</evidence>
<protein>
    <submittedName>
        <fullName evidence="9 10">Internal alternative NAD(P)H-ubiquinone oxidoreductase A1, mitochondrial-like isoform X1</fullName>
    </submittedName>
</protein>
<evidence type="ECO:0000313" key="8">
    <source>
        <dbReference type="Proteomes" id="UP000695022"/>
    </source>
</evidence>